<dbReference type="OrthoDB" id="16573at2759"/>
<gene>
    <name evidence="5" type="ORF">KP509_05G095700</name>
</gene>
<protein>
    <recommendedName>
        <fullName evidence="4">DUF7906 domain-containing protein</fullName>
    </recommendedName>
</protein>
<keyword evidence="2" id="KW-0472">Membrane</keyword>
<dbReference type="InterPro" id="IPR057228">
    <property type="entry name" value="DUF7906"/>
</dbReference>
<keyword evidence="2" id="KW-0812">Transmembrane</keyword>
<keyword evidence="6" id="KW-1185">Reference proteome</keyword>
<dbReference type="PANTHER" id="PTHR31515">
    <property type="entry name" value="TRANSMEMBRANE PROTEIN-RELATED"/>
    <property type="match status" value="1"/>
</dbReference>
<dbReference type="EMBL" id="CM035410">
    <property type="protein sequence ID" value="KAH7437928.1"/>
    <property type="molecule type" value="Genomic_DNA"/>
</dbReference>
<evidence type="ECO:0000256" key="1">
    <source>
        <dbReference type="SAM" id="Coils"/>
    </source>
</evidence>
<reference evidence="5" key="1">
    <citation type="submission" date="2021-08" db="EMBL/GenBank/DDBJ databases">
        <title>WGS assembly of Ceratopteris richardii.</title>
        <authorList>
            <person name="Marchant D.B."/>
            <person name="Chen G."/>
            <person name="Jenkins J."/>
            <person name="Shu S."/>
            <person name="Leebens-Mack J."/>
            <person name="Grimwood J."/>
            <person name="Schmutz J."/>
            <person name="Soltis P."/>
            <person name="Soltis D."/>
            <person name="Chen Z.-H."/>
        </authorList>
    </citation>
    <scope>NUCLEOTIDE SEQUENCE</scope>
    <source>
        <strain evidence="5">Whitten #5841</strain>
        <tissue evidence="5">Leaf</tissue>
    </source>
</reference>
<feature type="chain" id="PRO_5035916052" description="DUF7906 domain-containing protein" evidence="3">
    <location>
        <begin position="34"/>
        <end position="965"/>
    </location>
</feature>
<feature type="transmembrane region" description="Helical" evidence="2">
    <location>
        <begin position="936"/>
        <end position="955"/>
    </location>
</feature>
<evidence type="ECO:0000259" key="4">
    <source>
        <dbReference type="Pfam" id="PF25483"/>
    </source>
</evidence>
<feature type="signal peptide" evidence="3">
    <location>
        <begin position="1"/>
        <end position="33"/>
    </location>
</feature>
<name>A0A8T2UT75_CERRI</name>
<organism evidence="5 6">
    <name type="scientific">Ceratopteris richardii</name>
    <name type="common">Triangle waterfern</name>
    <dbReference type="NCBI Taxonomy" id="49495"/>
    <lineage>
        <taxon>Eukaryota</taxon>
        <taxon>Viridiplantae</taxon>
        <taxon>Streptophyta</taxon>
        <taxon>Embryophyta</taxon>
        <taxon>Tracheophyta</taxon>
        <taxon>Polypodiopsida</taxon>
        <taxon>Polypodiidae</taxon>
        <taxon>Polypodiales</taxon>
        <taxon>Pteridineae</taxon>
        <taxon>Pteridaceae</taxon>
        <taxon>Parkerioideae</taxon>
        <taxon>Ceratopteris</taxon>
    </lineage>
</organism>
<keyword evidence="1" id="KW-0175">Coiled coil</keyword>
<comment type="caution">
    <text evidence="5">The sequence shown here is derived from an EMBL/GenBank/DDBJ whole genome shotgun (WGS) entry which is preliminary data.</text>
</comment>
<dbReference type="Pfam" id="PF25483">
    <property type="entry name" value="DUF7906"/>
    <property type="match status" value="1"/>
</dbReference>
<evidence type="ECO:0000313" key="5">
    <source>
        <dbReference type="EMBL" id="KAH7437928.1"/>
    </source>
</evidence>
<dbReference type="AlphaFoldDB" id="A0A8T2UT75"/>
<accession>A0A8T2UT75</accession>
<sequence length="965" mass="108624">MNCSSVMALRRQLSCSLFMLAAIFVFLSPQVFGVDNIANGANLPKLSKSSILSLFNLNGRSKFWNEKIMNADFEDIERPDTVSTKRALTNFTMAASLADYLKLTPVDSIYLPLPINFIFIGFDGKGNGGVKIGEEELTRWFTQIDHILEHTRVPQVGEALTPFYRQRADGEQRHHLPLISHVHYNYSVHAIEMGEMVTKVFERALKVFSRRDDIKDTGPDSKVQFQVDVDSISYLFSSLVHYLQLGTAYNIFILNPKRDALPGPYGYRQGLSGVELQFLKEDDGARFGVLNSKPVKSPHPLDMDKRSKPLYERHPMLRFAWTTADTVDMDHWVDVNLDALNVLEKSMEGKTASEIVIAKAKEIIHKDGSDIASALRRALRQEENAGLHPDCLVDTWVGNERWAFVDLTAGPFSWGPAVGGVGVRTELSLPSIDKLSESLSATTDEEAHEDLSNLVQDRFSVFEEVGSPHILDTLLAEIDIYEAFSERHCEGRRIKVALCDELEERLEDLKEELKSVEAAESEEVHKKKAAEALRRIERWNLFSDAHQMQPIRNYSVARDWFLANLGAVLWSSMKHVVTPSTADGAFHYYEKLHFQIYIITQERIKHKELIPLDIGLLKESLAGVAIPGQKVQYSVKTLALSEDAALSMAFSVSRRAAVVPVLLVNGTHRTSTRLYLDSLILQDQLHHFSGSASSGDGLFCAGQTTNDRSVLEVPIFWFIQEGEALLIDKHQVAKALPDMVVVVQSSQAAWASHLQCNRNPILWDLSRPLKDAVAAVAEHVAGLMPSHFTFSNAHENADQDWKWAVGSHPFSNMASGWHVSSFQSDAIARSYIVSTLDESIETMNEAIKRLVKEQTSKESFEAFRRQEHVLLNSYNTVVNLWKRIARNMEDLHLLDAARLLHLLEDATTRFMAATNATIAELHPILCTRQRKVVMGYEMYLAIGMILSAMLALLWLKPRHSKPKIN</sequence>
<dbReference type="OMA" id="IHCTKER"/>
<proteinExistence type="predicted"/>
<feature type="domain" description="DUF7906" evidence="4">
    <location>
        <begin position="385"/>
        <end position="456"/>
    </location>
</feature>
<keyword evidence="2" id="KW-1133">Transmembrane helix</keyword>
<feature type="coiled-coil region" evidence="1">
    <location>
        <begin position="492"/>
        <end position="526"/>
    </location>
</feature>
<keyword evidence="3" id="KW-0732">Signal</keyword>
<dbReference type="Proteomes" id="UP000825935">
    <property type="component" value="Chromosome 5"/>
</dbReference>
<evidence type="ECO:0000256" key="2">
    <source>
        <dbReference type="SAM" id="Phobius"/>
    </source>
</evidence>
<evidence type="ECO:0000256" key="3">
    <source>
        <dbReference type="SAM" id="SignalP"/>
    </source>
</evidence>
<dbReference type="PANTHER" id="PTHR31515:SF2">
    <property type="entry name" value="TRANSMEMBRANE PROTEIN"/>
    <property type="match status" value="1"/>
</dbReference>
<evidence type="ECO:0000313" key="6">
    <source>
        <dbReference type="Proteomes" id="UP000825935"/>
    </source>
</evidence>